<dbReference type="UniPathway" id="UPA01057">
    <property type="reaction ID" value="UER00900"/>
</dbReference>
<evidence type="ECO:0000259" key="4">
    <source>
        <dbReference type="Pfam" id="PF00561"/>
    </source>
</evidence>
<dbReference type="PANTHER" id="PTHR42916">
    <property type="entry name" value="2-SUCCINYL-5-ENOLPYRUVYL-6-HYDROXY-3-CYCLOHEXENE-1-CARBOXYLATE SYNTHASE"/>
    <property type="match status" value="1"/>
</dbReference>
<dbReference type="Pfam" id="PF00561">
    <property type="entry name" value="Abhydrolase_1"/>
    <property type="match status" value="1"/>
</dbReference>
<dbReference type="PANTHER" id="PTHR42916:SF1">
    <property type="entry name" value="PROTEIN PHYLLO, CHLOROPLASTIC"/>
    <property type="match status" value="1"/>
</dbReference>
<dbReference type="GO" id="GO:0070205">
    <property type="term" value="F:2-succinyl-6-hydroxy-2,4-cyclohexadiene-1-carboxylate synthase activity"/>
    <property type="evidence" value="ECO:0007669"/>
    <property type="project" value="UniProtKB-UniRule"/>
</dbReference>
<dbReference type="OrthoDB" id="9808398at2"/>
<organism evidence="5 6">
    <name type="scientific">Niallia circulans</name>
    <name type="common">Bacillus circulans</name>
    <dbReference type="NCBI Taxonomy" id="1397"/>
    <lineage>
        <taxon>Bacteria</taxon>
        <taxon>Bacillati</taxon>
        <taxon>Bacillota</taxon>
        <taxon>Bacilli</taxon>
        <taxon>Bacillales</taxon>
        <taxon>Bacillaceae</taxon>
        <taxon>Niallia</taxon>
    </lineage>
</organism>
<dbReference type="AlphaFoldDB" id="A0A0J1KYG5"/>
<protein>
    <recommendedName>
        <fullName evidence="3">Putative 2-succinyl-6-hydroxy-2,4-cyclohexadiene-1-carboxylate synthase</fullName>
        <shortName evidence="3">SHCHC synthase</shortName>
        <ecNumber evidence="3">4.2.99.20</ecNumber>
    </recommendedName>
</protein>
<keyword evidence="2 3" id="KW-0456">Lyase</keyword>
<dbReference type="InterPro" id="IPR029058">
    <property type="entry name" value="AB_hydrolase_fold"/>
</dbReference>
<dbReference type="InterPro" id="IPR000073">
    <property type="entry name" value="AB_hydrolase_1"/>
</dbReference>
<name>A0A0J1KYG5_NIACI</name>
<dbReference type="UniPathway" id="UPA00079"/>
<keyword evidence="6" id="KW-1185">Reference proteome</keyword>
<dbReference type="Gene3D" id="3.40.50.1820">
    <property type="entry name" value="alpha/beta hydrolase"/>
    <property type="match status" value="1"/>
</dbReference>
<comment type="function">
    <text evidence="3">Catalyzes a proton abstraction reaction that results in 2,5-elimination of pyruvate from 2-succinyl-5-enolpyruvyl-6-hydroxy-3-cyclohexene-1-carboxylate (SEPHCHC) and the formation of 2-succinyl-6-hydroxy-2,4-cyclohexadiene-1-carboxylate (SHCHC).</text>
</comment>
<feature type="domain" description="AB hydrolase-1" evidence="4">
    <location>
        <begin position="20"/>
        <end position="255"/>
    </location>
</feature>
<accession>A0A0J1KYG5</accession>
<evidence type="ECO:0000256" key="3">
    <source>
        <dbReference type="HAMAP-Rule" id="MF_01660"/>
    </source>
</evidence>
<dbReference type="GO" id="GO:0009234">
    <property type="term" value="P:menaquinone biosynthetic process"/>
    <property type="evidence" value="ECO:0007669"/>
    <property type="project" value="UniProtKB-UniRule"/>
</dbReference>
<proteinExistence type="inferred from homology"/>
<dbReference type="NCBIfam" id="TIGR03695">
    <property type="entry name" value="menH_SHCHC"/>
    <property type="match status" value="1"/>
</dbReference>
<comment type="catalytic activity">
    <reaction evidence="3">
        <text>5-enolpyruvoyl-6-hydroxy-2-succinyl-cyclohex-3-ene-1-carboxylate = (1R,6R)-6-hydroxy-2-succinyl-cyclohexa-2,4-diene-1-carboxylate + pyruvate</text>
        <dbReference type="Rhea" id="RHEA:25597"/>
        <dbReference type="ChEBI" id="CHEBI:15361"/>
        <dbReference type="ChEBI" id="CHEBI:58689"/>
        <dbReference type="ChEBI" id="CHEBI:58818"/>
        <dbReference type="EC" id="4.2.99.20"/>
    </reaction>
</comment>
<comment type="subunit">
    <text evidence="3">Monomer.</text>
</comment>
<evidence type="ECO:0000313" key="5">
    <source>
        <dbReference type="EMBL" id="KLV21805.1"/>
    </source>
</evidence>
<comment type="pathway">
    <text evidence="3">Quinol/quinone metabolism; 1,4-dihydroxy-2-naphthoate biosynthesis; 1,4-dihydroxy-2-naphthoate from chorismate: step 3/7.</text>
</comment>
<dbReference type="PATRIC" id="fig|1397.4.peg.3651"/>
<dbReference type="GeneID" id="56350895"/>
<dbReference type="Proteomes" id="UP000036045">
    <property type="component" value="Unassembled WGS sequence"/>
</dbReference>
<evidence type="ECO:0000256" key="1">
    <source>
        <dbReference type="ARBA" id="ARBA00022428"/>
    </source>
</evidence>
<comment type="similarity">
    <text evidence="3">Belongs to the AB hydrolase superfamily. MenH family.</text>
</comment>
<comment type="caution">
    <text evidence="5">The sequence shown here is derived from an EMBL/GenBank/DDBJ whole genome shotgun (WGS) entry which is preliminary data.</text>
</comment>
<sequence>MFIKLQDISYHVTVEGEGEPLLLLHGFTGDSGTWMPFIPLWKKNYKVITVDIIGHGKTDSPEEIEKYTMQESVTHLRALIDHLQLASVYLLGYSMGGRLALAYGMNYPETVKKLILESSSPGLKTDLERKQRRIQDEKLGDSILEQGIINFVKKWEEIPLFESQKMLSEAAKEAIRKQRLANNPVGLANSLRGMGTGAQNSYWSSLSRLSIDTLLITGELDQKFCQIAEEMVDCNKKIKHLTINDAGHAIHVEKPEIFGTIVLEFLRS</sequence>
<dbReference type="PRINTS" id="PR00111">
    <property type="entry name" value="ABHYDROLASE"/>
</dbReference>
<reference evidence="5 6" key="1">
    <citation type="submission" date="2015-05" db="EMBL/GenBank/DDBJ databases">
        <title>Whole genome sequence and identification of bacterial endophytes from Costus igneus.</title>
        <authorList>
            <person name="Lee Y.P."/>
            <person name="Gan H.M."/>
            <person name="Eng W."/>
            <person name="Wheatley M.S."/>
            <person name="Caraballo A."/>
            <person name="Polter S."/>
            <person name="Savka M.A."/>
            <person name="Hudson A.O."/>
        </authorList>
    </citation>
    <scope>NUCLEOTIDE SEQUENCE [LARGE SCALE GENOMIC DNA]</scope>
    <source>
        <strain evidence="5 6">RIT379</strain>
    </source>
</reference>
<dbReference type="EC" id="4.2.99.20" evidence="3"/>
<dbReference type="SUPFAM" id="SSF53474">
    <property type="entry name" value="alpha/beta-Hydrolases"/>
    <property type="match status" value="1"/>
</dbReference>
<dbReference type="InterPro" id="IPR022485">
    <property type="entry name" value="SHCHC_synthase_MenH"/>
</dbReference>
<dbReference type="EMBL" id="LDPH01000035">
    <property type="protein sequence ID" value="KLV21805.1"/>
    <property type="molecule type" value="Genomic_DNA"/>
</dbReference>
<dbReference type="RefSeq" id="WP_047944544.1">
    <property type="nucleotide sequence ID" value="NZ_CP053989.1"/>
</dbReference>
<comment type="pathway">
    <text evidence="3">Quinol/quinone metabolism; menaquinone biosynthesis.</text>
</comment>
<keyword evidence="1 3" id="KW-0474">Menaquinone biosynthesis</keyword>
<evidence type="ECO:0000256" key="2">
    <source>
        <dbReference type="ARBA" id="ARBA00023239"/>
    </source>
</evidence>
<evidence type="ECO:0000313" key="6">
    <source>
        <dbReference type="Proteomes" id="UP000036045"/>
    </source>
</evidence>
<dbReference type="HAMAP" id="MF_01660">
    <property type="entry name" value="MenH"/>
    <property type="match status" value="1"/>
</dbReference>
<gene>
    <name evidence="3" type="primary">menH</name>
    <name evidence="5" type="ORF">ABW02_22610</name>
</gene>